<dbReference type="PANTHER" id="PTHR33395:SF22">
    <property type="entry name" value="REVERSE TRANSCRIPTASE DOMAIN-CONTAINING PROTEIN"/>
    <property type="match status" value="1"/>
</dbReference>
<evidence type="ECO:0008006" key="4">
    <source>
        <dbReference type="Google" id="ProtNLM"/>
    </source>
</evidence>
<evidence type="ECO:0000256" key="1">
    <source>
        <dbReference type="SAM" id="MobiDB-lite"/>
    </source>
</evidence>
<protein>
    <recommendedName>
        <fullName evidence="4">Rna-directed dna polymerase from mobile element jockey-like</fullName>
    </recommendedName>
</protein>
<keyword evidence="3" id="KW-1185">Reference proteome</keyword>
<name>A0AAN7RL37_MYCAM</name>
<sequence>MVVVAANSSLSIPTRRGRTPHTLPLLQCGVPPMGDSSPRTSPMPPDQGEPVDEAFLLQLWEASRSQALILLGDFNYPDTCWKSSTASCKWSRRLLECVEDNFLIKVSPRDVKNNKKGFYRTRDLVTADMEKAEVLNNFFASVFNVPESQGRHWGNEVPPIVGEDQVRDHLRNLNVHKSMGRDEMHPRVLRELADVIAKPLPIIFEKSWQSGEVPSDWRKGKHHAHF</sequence>
<dbReference type="PANTHER" id="PTHR33395">
    <property type="entry name" value="TRANSCRIPTASE, PUTATIVE-RELATED-RELATED"/>
    <property type="match status" value="1"/>
</dbReference>
<comment type="caution">
    <text evidence="2">The sequence shown here is derived from an EMBL/GenBank/DDBJ whole genome shotgun (WGS) entry which is preliminary data.</text>
</comment>
<dbReference type="GO" id="GO:0061343">
    <property type="term" value="P:cell adhesion involved in heart morphogenesis"/>
    <property type="evidence" value="ECO:0007669"/>
    <property type="project" value="TreeGrafter"/>
</dbReference>
<gene>
    <name evidence="2" type="ORF">QYF61_024275</name>
</gene>
<organism evidence="2 3">
    <name type="scientific">Mycteria americana</name>
    <name type="common">Wood stork</name>
    <dbReference type="NCBI Taxonomy" id="33587"/>
    <lineage>
        <taxon>Eukaryota</taxon>
        <taxon>Metazoa</taxon>
        <taxon>Chordata</taxon>
        <taxon>Craniata</taxon>
        <taxon>Vertebrata</taxon>
        <taxon>Euteleostomi</taxon>
        <taxon>Archelosauria</taxon>
        <taxon>Archosauria</taxon>
        <taxon>Dinosauria</taxon>
        <taxon>Saurischia</taxon>
        <taxon>Theropoda</taxon>
        <taxon>Coelurosauria</taxon>
        <taxon>Aves</taxon>
        <taxon>Neognathae</taxon>
        <taxon>Neoaves</taxon>
        <taxon>Aequornithes</taxon>
        <taxon>Ciconiiformes</taxon>
        <taxon>Ciconiidae</taxon>
        <taxon>Mycteria</taxon>
    </lineage>
</organism>
<dbReference type="GO" id="GO:0031012">
    <property type="term" value="C:extracellular matrix"/>
    <property type="evidence" value="ECO:0007669"/>
    <property type="project" value="TreeGrafter"/>
</dbReference>
<reference evidence="2 3" key="1">
    <citation type="journal article" date="2023" name="J. Hered.">
        <title>Chromosome-level genome of the wood stork (Mycteria americana) provides insight into avian chromosome evolution.</title>
        <authorList>
            <person name="Flamio R. Jr."/>
            <person name="Ramstad K.M."/>
        </authorList>
    </citation>
    <scope>NUCLEOTIDE SEQUENCE [LARGE SCALE GENOMIC DNA]</scope>
    <source>
        <strain evidence="2">JAX WOST 10</strain>
    </source>
</reference>
<feature type="region of interest" description="Disordered" evidence="1">
    <location>
        <begin position="28"/>
        <end position="47"/>
    </location>
</feature>
<dbReference type="InterPro" id="IPR036691">
    <property type="entry name" value="Endo/exonu/phosph_ase_sf"/>
</dbReference>
<dbReference type="Gene3D" id="3.60.10.10">
    <property type="entry name" value="Endonuclease/exonuclease/phosphatase"/>
    <property type="match status" value="1"/>
</dbReference>
<proteinExistence type="predicted"/>
<evidence type="ECO:0000313" key="2">
    <source>
        <dbReference type="EMBL" id="KAK4807155.1"/>
    </source>
</evidence>
<dbReference type="Proteomes" id="UP001333110">
    <property type="component" value="Unassembled WGS sequence"/>
</dbReference>
<accession>A0AAN7RL37</accession>
<dbReference type="AlphaFoldDB" id="A0AAN7RL37"/>
<evidence type="ECO:0000313" key="3">
    <source>
        <dbReference type="Proteomes" id="UP001333110"/>
    </source>
</evidence>
<dbReference type="GO" id="GO:0007508">
    <property type="term" value="P:larval heart development"/>
    <property type="evidence" value="ECO:0007669"/>
    <property type="project" value="TreeGrafter"/>
</dbReference>
<dbReference type="EMBL" id="JAUNZN010000032">
    <property type="protein sequence ID" value="KAK4807155.1"/>
    <property type="molecule type" value="Genomic_DNA"/>
</dbReference>